<dbReference type="PROSITE" id="PS50977">
    <property type="entry name" value="HTH_TETR_2"/>
    <property type="match status" value="1"/>
</dbReference>
<evidence type="ECO:0000259" key="5">
    <source>
        <dbReference type="PROSITE" id="PS50977"/>
    </source>
</evidence>
<dbReference type="GO" id="GO:0000976">
    <property type="term" value="F:transcription cis-regulatory region binding"/>
    <property type="evidence" value="ECO:0007669"/>
    <property type="project" value="TreeGrafter"/>
</dbReference>
<dbReference type="PANTHER" id="PTHR30055:SF234">
    <property type="entry name" value="HTH-TYPE TRANSCRIPTIONAL REGULATOR BETI"/>
    <property type="match status" value="1"/>
</dbReference>
<dbReference type="Gene3D" id="1.10.357.10">
    <property type="entry name" value="Tetracycline Repressor, domain 2"/>
    <property type="match status" value="1"/>
</dbReference>
<evidence type="ECO:0000313" key="7">
    <source>
        <dbReference type="Proteomes" id="UP000318681"/>
    </source>
</evidence>
<feature type="DNA-binding region" description="H-T-H motif" evidence="4">
    <location>
        <begin position="88"/>
        <end position="107"/>
    </location>
</feature>
<protein>
    <submittedName>
        <fullName evidence="6">TetR/AcrR family transcriptional regulator</fullName>
    </submittedName>
</protein>
<dbReference type="InterPro" id="IPR001647">
    <property type="entry name" value="HTH_TetR"/>
</dbReference>
<dbReference type="AlphaFoldDB" id="A0A558R1U4"/>
<keyword evidence="3" id="KW-0804">Transcription</keyword>
<dbReference type="OrthoDB" id="9816431at2"/>
<evidence type="ECO:0000256" key="1">
    <source>
        <dbReference type="ARBA" id="ARBA00023015"/>
    </source>
</evidence>
<dbReference type="EMBL" id="VNIM01000048">
    <property type="protein sequence ID" value="TVV73350.1"/>
    <property type="molecule type" value="Genomic_DNA"/>
</dbReference>
<dbReference type="InterPro" id="IPR009057">
    <property type="entry name" value="Homeodomain-like_sf"/>
</dbReference>
<dbReference type="SUPFAM" id="SSF46689">
    <property type="entry name" value="Homeodomain-like"/>
    <property type="match status" value="1"/>
</dbReference>
<dbReference type="InterPro" id="IPR050109">
    <property type="entry name" value="HTH-type_TetR-like_transc_reg"/>
</dbReference>
<keyword evidence="1" id="KW-0805">Transcription regulation</keyword>
<evidence type="ECO:0000256" key="3">
    <source>
        <dbReference type="ARBA" id="ARBA00023163"/>
    </source>
</evidence>
<proteinExistence type="predicted"/>
<dbReference type="PRINTS" id="PR00455">
    <property type="entry name" value="HTHTETR"/>
</dbReference>
<gene>
    <name evidence="6" type="ORF">FOY91_12475</name>
</gene>
<reference evidence="6 7" key="1">
    <citation type="submission" date="2019-07" db="EMBL/GenBank/DDBJ databases">
        <title>Sphingomonas solaris sp. nov., isolated from a solar panel from Boston, Massachusetts.</title>
        <authorList>
            <person name="Tanner K."/>
            <person name="Pascual J."/>
            <person name="Mancuso C."/>
            <person name="Pereto J."/>
            <person name="Khalil A."/>
            <person name="Vilanova C."/>
        </authorList>
    </citation>
    <scope>NUCLEOTIDE SEQUENCE [LARGE SCALE GENOMIC DNA]</scope>
    <source>
        <strain evidence="6 7">R4DWN</strain>
    </source>
</reference>
<evidence type="ECO:0000256" key="4">
    <source>
        <dbReference type="PROSITE-ProRule" id="PRU00335"/>
    </source>
</evidence>
<dbReference type="Proteomes" id="UP000318681">
    <property type="component" value="Unassembled WGS sequence"/>
</dbReference>
<organism evidence="6 7">
    <name type="scientific">Alterirhizorhabdus solaris</name>
    <dbReference type="NCBI Taxonomy" id="2529389"/>
    <lineage>
        <taxon>Bacteria</taxon>
        <taxon>Pseudomonadati</taxon>
        <taxon>Pseudomonadota</taxon>
        <taxon>Alphaproteobacteria</taxon>
        <taxon>Sphingomonadales</taxon>
        <taxon>Rhizorhabdaceae</taxon>
        <taxon>Alterirhizorhabdus</taxon>
    </lineage>
</organism>
<accession>A0A558R1U4</accession>
<sequence>MDRSRGRPLVWLGRDGGSRRFRHYVETPSPSQSIDIPTRIWNKRVMQPLSDALPAAPSLQDARKAFARSHISDAARDLFFRQGYAATTFEQIARAAGTRRTTLYSHFADKAEILEEIGRQYYAGLGAIIETLPGPVPDRAAIDAWIDQLVAFVIRERTPATLLIGLGVGHDTPLVLHKASQAFQDALAARLPAFARAARPGPENAHVRAAAKIILRELGLGCLEAARDDGDGRALLAIVADMFERFVRDHG</sequence>
<keyword evidence="7" id="KW-1185">Reference proteome</keyword>
<evidence type="ECO:0000256" key="2">
    <source>
        <dbReference type="ARBA" id="ARBA00023125"/>
    </source>
</evidence>
<dbReference type="GO" id="GO:0003700">
    <property type="term" value="F:DNA-binding transcription factor activity"/>
    <property type="evidence" value="ECO:0007669"/>
    <property type="project" value="TreeGrafter"/>
</dbReference>
<dbReference type="PANTHER" id="PTHR30055">
    <property type="entry name" value="HTH-TYPE TRANSCRIPTIONAL REGULATOR RUTR"/>
    <property type="match status" value="1"/>
</dbReference>
<dbReference type="Pfam" id="PF00440">
    <property type="entry name" value="TetR_N"/>
    <property type="match status" value="1"/>
</dbReference>
<name>A0A558R1U4_9SPHN</name>
<comment type="caution">
    <text evidence="6">The sequence shown here is derived from an EMBL/GenBank/DDBJ whole genome shotgun (WGS) entry which is preliminary data.</text>
</comment>
<keyword evidence="2 4" id="KW-0238">DNA-binding</keyword>
<feature type="domain" description="HTH tetR-type" evidence="5">
    <location>
        <begin position="65"/>
        <end position="125"/>
    </location>
</feature>
<evidence type="ECO:0000313" key="6">
    <source>
        <dbReference type="EMBL" id="TVV73350.1"/>
    </source>
</evidence>